<evidence type="ECO:0000256" key="1">
    <source>
        <dbReference type="ARBA" id="ARBA00022679"/>
    </source>
</evidence>
<protein>
    <submittedName>
        <fullName evidence="5">Phosphocholine cytidylyltransferase family protein</fullName>
    </submittedName>
</protein>
<dbReference type="PANTHER" id="PTHR43584:SF8">
    <property type="entry name" value="N-ACETYLMURAMATE ALPHA-1-PHOSPHATE URIDYLYLTRANSFERASE"/>
    <property type="match status" value="1"/>
</dbReference>
<gene>
    <name evidence="5" type="ORF">FRZ32_03700</name>
</gene>
<dbReference type="InterPro" id="IPR025877">
    <property type="entry name" value="MobA-like_NTP_Trfase"/>
</dbReference>
<dbReference type="CDD" id="cd02523">
    <property type="entry name" value="PC_cytidylyltransferase"/>
    <property type="match status" value="1"/>
</dbReference>
<dbReference type="OrthoDB" id="9814110at2"/>
<dbReference type="PANTHER" id="PTHR43584">
    <property type="entry name" value="NUCLEOTIDYL TRANSFERASE"/>
    <property type="match status" value="1"/>
</dbReference>
<keyword evidence="3" id="KW-0460">Magnesium</keyword>
<keyword evidence="2 5" id="KW-0548">Nucleotidyltransferase</keyword>
<evidence type="ECO:0000256" key="2">
    <source>
        <dbReference type="ARBA" id="ARBA00022695"/>
    </source>
</evidence>
<dbReference type="RefSeq" id="WP_147042234.1">
    <property type="nucleotide sequence ID" value="NZ_BAABIR010000002.1"/>
</dbReference>
<reference evidence="5 6" key="1">
    <citation type="journal article" date="2015" name="J. Microbiol.">
        <title>Sphingosinicella ginsenosidimutans sp. nov., with ginsenoside converting activity.</title>
        <authorList>
            <person name="Kim J.K."/>
            <person name="Kang M.S."/>
            <person name="Park S.C."/>
            <person name="Kim K.M."/>
            <person name="Choi K."/>
            <person name="Yoon M.H."/>
            <person name="Im W.T."/>
        </authorList>
    </citation>
    <scope>NUCLEOTIDE SEQUENCE [LARGE SCALE GENOMIC DNA]</scope>
    <source>
        <strain evidence="5 6">BS-11</strain>
    </source>
</reference>
<dbReference type="InterPro" id="IPR029044">
    <property type="entry name" value="Nucleotide-diphossugar_trans"/>
</dbReference>
<dbReference type="EMBL" id="VOQQ01000001">
    <property type="protein sequence ID" value="TXC62847.1"/>
    <property type="molecule type" value="Genomic_DNA"/>
</dbReference>
<accession>A0A5C6TQX8</accession>
<sequence length="261" mass="28438">MIEGRAIRRAVILSAGKGSRLLPLTEDRPKCLIDFSGRTLLEWQLDALEAAGVARVDIVTGFKPDMVDEVIAGRSGVSTIFNPFYHVADNLGSVWMARRSFDEDLLLLNGDTLVPPDLVARVIAAPAAPIRVTIDEKEDYDDDDMKVLRDGDRLVRIGKKLPTGGYNAESIGVLRFQGEGRRAFIDAVEAIMRTPAGTADFYLRVIDLLADTGIVHTTSIRGIAWQEVDFPPDVEAARALTAGWARDLAPGGGPFRAQPRA</sequence>
<evidence type="ECO:0000259" key="4">
    <source>
        <dbReference type="Pfam" id="PF12804"/>
    </source>
</evidence>
<dbReference type="Gene3D" id="3.90.550.10">
    <property type="entry name" value="Spore Coat Polysaccharide Biosynthesis Protein SpsA, Chain A"/>
    <property type="match status" value="1"/>
</dbReference>
<feature type="domain" description="MobA-like NTP transferase" evidence="4">
    <location>
        <begin position="10"/>
        <end position="126"/>
    </location>
</feature>
<dbReference type="InterPro" id="IPR050065">
    <property type="entry name" value="GlmU-like"/>
</dbReference>
<dbReference type="Pfam" id="PF12804">
    <property type="entry name" value="NTP_transf_3"/>
    <property type="match status" value="1"/>
</dbReference>
<comment type="caution">
    <text evidence="5">The sequence shown here is derived from an EMBL/GenBank/DDBJ whole genome shotgun (WGS) entry which is preliminary data.</text>
</comment>
<dbReference type="SUPFAM" id="SSF53448">
    <property type="entry name" value="Nucleotide-diphospho-sugar transferases"/>
    <property type="match status" value="1"/>
</dbReference>
<dbReference type="Proteomes" id="UP000321249">
    <property type="component" value="Unassembled WGS sequence"/>
</dbReference>
<organism evidence="5 6">
    <name type="scientific">Allosphingosinicella ginsenosidimutans</name>
    <dbReference type="NCBI Taxonomy" id="1176539"/>
    <lineage>
        <taxon>Bacteria</taxon>
        <taxon>Pseudomonadati</taxon>
        <taxon>Pseudomonadota</taxon>
        <taxon>Alphaproteobacteria</taxon>
        <taxon>Sphingomonadales</taxon>
        <taxon>Sphingomonadaceae</taxon>
        <taxon>Allosphingosinicella</taxon>
    </lineage>
</organism>
<name>A0A5C6TQX8_9SPHN</name>
<keyword evidence="1 5" id="KW-0808">Transferase</keyword>
<evidence type="ECO:0000313" key="5">
    <source>
        <dbReference type="EMBL" id="TXC62847.1"/>
    </source>
</evidence>
<evidence type="ECO:0000256" key="3">
    <source>
        <dbReference type="ARBA" id="ARBA00022842"/>
    </source>
</evidence>
<keyword evidence="6" id="KW-1185">Reference proteome</keyword>
<evidence type="ECO:0000313" key="6">
    <source>
        <dbReference type="Proteomes" id="UP000321249"/>
    </source>
</evidence>
<dbReference type="GO" id="GO:0016779">
    <property type="term" value="F:nucleotidyltransferase activity"/>
    <property type="evidence" value="ECO:0007669"/>
    <property type="project" value="UniProtKB-KW"/>
</dbReference>
<dbReference type="AlphaFoldDB" id="A0A5C6TQX8"/>
<proteinExistence type="predicted"/>